<evidence type="ECO:0000256" key="1">
    <source>
        <dbReference type="ARBA" id="ARBA00022443"/>
    </source>
</evidence>
<gene>
    <name evidence="5" type="ORF">AGOR_G00190370</name>
</gene>
<feature type="region of interest" description="Disordered" evidence="3">
    <location>
        <begin position="346"/>
        <end position="506"/>
    </location>
</feature>
<evidence type="ECO:0000313" key="6">
    <source>
        <dbReference type="Proteomes" id="UP000829720"/>
    </source>
</evidence>
<dbReference type="Pfam" id="PF00018">
    <property type="entry name" value="SH3_1"/>
    <property type="match status" value="3"/>
</dbReference>
<feature type="domain" description="SH3" evidence="4">
    <location>
        <begin position="1125"/>
        <end position="1182"/>
    </location>
</feature>
<dbReference type="InterPro" id="IPR035835">
    <property type="entry name" value="Eve1_SH3_3"/>
</dbReference>
<dbReference type="Proteomes" id="UP000829720">
    <property type="component" value="Unassembled WGS sequence"/>
</dbReference>
<comment type="caution">
    <text evidence="5">The sequence shown here is derived from an EMBL/GenBank/DDBJ whole genome shotgun (WGS) entry which is preliminary data.</text>
</comment>
<keyword evidence="1 2" id="KW-0728">SH3 domain</keyword>
<feature type="compositionally biased region" description="Polar residues" evidence="3">
    <location>
        <begin position="186"/>
        <end position="195"/>
    </location>
</feature>
<protein>
    <recommendedName>
        <fullName evidence="4">SH3 domain-containing protein</fullName>
    </recommendedName>
</protein>
<feature type="region of interest" description="Disordered" evidence="3">
    <location>
        <begin position="518"/>
        <end position="683"/>
    </location>
</feature>
<feature type="region of interest" description="Disordered" evidence="3">
    <location>
        <begin position="950"/>
        <end position="985"/>
    </location>
</feature>
<dbReference type="Pfam" id="PF14604">
    <property type="entry name" value="SH3_9"/>
    <property type="match status" value="1"/>
</dbReference>
<dbReference type="PANTHER" id="PTHR14167">
    <property type="entry name" value="SH3 DOMAIN-CONTAINING"/>
    <property type="match status" value="1"/>
</dbReference>
<feature type="region of interest" description="Disordered" evidence="3">
    <location>
        <begin position="310"/>
        <end position="329"/>
    </location>
</feature>
<dbReference type="PROSITE" id="PS50002">
    <property type="entry name" value="SH3"/>
    <property type="match status" value="5"/>
</dbReference>
<feature type="domain" description="SH3" evidence="4">
    <location>
        <begin position="813"/>
        <end position="872"/>
    </location>
</feature>
<feature type="compositionally biased region" description="Polar residues" evidence="3">
    <location>
        <begin position="551"/>
        <end position="560"/>
    </location>
</feature>
<sequence length="1182" mass="127332">MEAVPLVGLGTTSIVVRIPLGFLLTSGYLDVGKVPVFSSLMAEARLEEEEESRELREPTVLRSRRGQSNAATERSERNKPEHRLSSQGPLSSLRAAIKRTSRSGSQSDHSRDRRRPEITIVSAEPLAANPWFPGGSGGFPSAPPPAQPLWGGNIPAAAQPPPSYDQVIKEKTQEQAPSQPAAAPRHSTTIATQTDFLPDAATTDPEFSAAPRSIERKESVRRPPKPPRPSLPSKPKPEPEATNAALVGDPSPLCEDPAESFTHHHVSVDCPSPVPEADSASLPTEHPTPRPRSKLNQPSTSREVKVQTLVRIKDDGDIPQLVPTQGEGLVSGKYLQELLDIFGVDDQSCQGDHQSDPASEHTAPSEASDQSEEDDGGSMSVSDNQRNIKAKIQAFEKQGSIDLIDEAPLVKPEPRPRTSQNKPPPAVAAKPSFSRRPSGLWEPLPGMGAGIEFNRKETPSPPTPRPRPMVPRALSESEAGDAVPAKVDKVPLLPPSRPSVMPRSRTLTAQEEVAAIIPPIPPPKIKPVADPPALNNHNPPPTPPTKPAMENGNTVRSHSNAPIKPQRSLNSAPNPPSVARKPTMIRVPSRVEKSPENGALDPPPPLPVQKPIGGVPLPITRKPTLISRPTYPPPPVENSKPEGFGSAVPEISLPPRLSGSKVLPPRPPPAKGGPGRPPPPRAEVAPLAVPTQLGRVAVLPKRLQSHKGAPKKGPVLPPRPNPGHPLYNTYTLGIPHAIAEFDYNGSNTAELSFQKNEVLVLLEQMDSNTFECQVGDTKGPVHKSYLKIITPLSSVPSRSSPQPPRSELPRRGSSGLQVQALHDFTPEGPEELALRAGDLVSMVERVDSEWYHGTCRGASGIFPISFVRVLSTIPAPPNGQKAPPAPATVSGPRCVARFDFEGEHSDELTFAEGDVISLKEYVGEEWARGQFNGCIGIFPLDFVEIVEDLPAPPPQAQHGAQPATPAQHTMLPPAQHTIQPPPEHTIQLPAHQSMLPLAQHTMPSPAQHAIQLPAQHTMPPSAQRTAQIRIPLPGMVPISQKQQAAKPSQSHSSPPGAEWGLAMYDFTAETEEDLSFQEGAVILITEHVDSEWCRGRLDGKEGYFPAAFVEPCEAPMEEPESPKTEGEGRGRALYDFVSECEDELSLKVGDIITSLESIDDEWFFGELNGTRGLVPKNYVQVL</sequence>
<dbReference type="OrthoDB" id="27823at2759"/>
<dbReference type="PRINTS" id="PR00499">
    <property type="entry name" value="P67PHOX"/>
</dbReference>
<evidence type="ECO:0000313" key="5">
    <source>
        <dbReference type="EMBL" id="KAI1887445.1"/>
    </source>
</evidence>
<feature type="domain" description="SH3" evidence="4">
    <location>
        <begin position="732"/>
        <end position="791"/>
    </location>
</feature>
<feature type="compositionally biased region" description="Basic and acidic residues" evidence="3">
    <location>
        <begin position="73"/>
        <end position="84"/>
    </location>
</feature>
<feature type="compositionally biased region" description="Basic and acidic residues" evidence="3">
    <location>
        <begin position="108"/>
        <end position="117"/>
    </location>
</feature>
<dbReference type="Pfam" id="PF07653">
    <property type="entry name" value="SH3_2"/>
    <property type="match status" value="1"/>
</dbReference>
<feature type="compositionally biased region" description="Low complexity" evidence="3">
    <location>
        <begin position="526"/>
        <end position="537"/>
    </location>
</feature>
<dbReference type="PANTHER" id="PTHR14167:SF48">
    <property type="entry name" value="SH3 DOMAIN-CONTAINING PROTEIN 19"/>
    <property type="match status" value="1"/>
</dbReference>
<evidence type="ECO:0000259" key="4">
    <source>
        <dbReference type="PROSITE" id="PS50002"/>
    </source>
</evidence>
<feature type="compositionally biased region" description="Low complexity" evidence="3">
    <location>
        <begin position="1039"/>
        <end position="1055"/>
    </location>
</feature>
<dbReference type="PRINTS" id="PR00452">
    <property type="entry name" value="SH3DOMAIN"/>
</dbReference>
<keyword evidence="6" id="KW-1185">Reference proteome</keyword>
<dbReference type="SUPFAM" id="SSF50044">
    <property type="entry name" value="SH3-domain"/>
    <property type="match status" value="5"/>
</dbReference>
<feature type="region of interest" description="Disordered" evidence="3">
    <location>
        <begin position="792"/>
        <end position="814"/>
    </location>
</feature>
<dbReference type="SMART" id="SM00326">
    <property type="entry name" value="SH3"/>
    <property type="match status" value="5"/>
</dbReference>
<feature type="domain" description="SH3" evidence="4">
    <location>
        <begin position="889"/>
        <end position="948"/>
    </location>
</feature>
<proteinExistence type="predicted"/>
<dbReference type="InterPro" id="IPR036028">
    <property type="entry name" value="SH3-like_dom_sf"/>
</dbReference>
<dbReference type="InterPro" id="IPR050384">
    <property type="entry name" value="Endophilin_SH3RF"/>
</dbReference>
<reference evidence="5" key="1">
    <citation type="submission" date="2021-01" db="EMBL/GenBank/DDBJ databases">
        <authorList>
            <person name="Zahm M."/>
            <person name="Roques C."/>
            <person name="Cabau C."/>
            <person name="Klopp C."/>
            <person name="Donnadieu C."/>
            <person name="Jouanno E."/>
            <person name="Lampietro C."/>
            <person name="Louis A."/>
            <person name="Herpin A."/>
            <person name="Echchiki A."/>
            <person name="Berthelot C."/>
            <person name="Parey E."/>
            <person name="Roest-Crollius H."/>
            <person name="Braasch I."/>
            <person name="Postlethwait J."/>
            <person name="Bobe J."/>
            <person name="Montfort J."/>
            <person name="Bouchez O."/>
            <person name="Begum T."/>
            <person name="Mejri S."/>
            <person name="Adams A."/>
            <person name="Chen W.-J."/>
            <person name="Guiguen Y."/>
        </authorList>
    </citation>
    <scope>NUCLEOTIDE SEQUENCE</scope>
    <source>
        <tissue evidence="5">Blood</tissue>
    </source>
</reference>
<evidence type="ECO:0000256" key="2">
    <source>
        <dbReference type="PROSITE-ProRule" id="PRU00192"/>
    </source>
</evidence>
<dbReference type="EMBL" id="JAERUA010000018">
    <property type="protein sequence ID" value="KAI1887445.1"/>
    <property type="molecule type" value="Genomic_DNA"/>
</dbReference>
<dbReference type="CDD" id="cd11816">
    <property type="entry name" value="SH3_Eve1_3"/>
    <property type="match status" value="1"/>
</dbReference>
<accession>A0A8T3CXV2</accession>
<name>A0A8T3CXV2_9TELE</name>
<feature type="compositionally biased region" description="Pro residues" evidence="3">
    <location>
        <begin position="664"/>
        <end position="681"/>
    </location>
</feature>
<feature type="compositionally biased region" description="Low complexity" evidence="3">
    <location>
        <begin position="174"/>
        <end position="184"/>
    </location>
</feature>
<feature type="region of interest" description="Disordered" evidence="3">
    <location>
        <begin position="46"/>
        <end position="304"/>
    </location>
</feature>
<evidence type="ECO:0000256" key="3">
    <source>
        <dbReference type="SAM" id="MobiDB-lite"/>
    </source>
</evidence>
<feature type="domain" description="SH3" evidence="4">
    <location>
        <begin position="1055"/>
        <end position="1114"/>
    </location>
</feature>
<feature type="region of interest" description="Disordered" evidence="3">
    <location>
        <begin position="1039"/>
        <end position="1058"/>
    </location>
</feature>
<dbReference type="InterPro" id="IPR001452">
    <property type="entry name" value="SH3_domain"/>
</dbReference>
<organism evidence="5 6">
    <name type="scientific">Albula goreensis</name>
    <dbReference type="NCBI Taxonomy" id="1534307"/>
    <lineage>
        <taxon>Eukaryota</taxon>
        <taxon>Metazoa</taxon>
        <taxon>Chordata</taxon>
        <taxon>Craniata</taxon>
        <taxon>Vertebrata</taxon>
        <taxon>Euteleostomi</taxon>
        <taxon>Actinopterygii</taxon>
        <taxon>Neopterygii</taxon>
        <taxon>Teleostei</taxon>
        <taxon>Albuliformes</taxon>
        <taxon>Albulidae</taxon>
        <taxon>Albula</taxon>
    </lineage>
</organism>
<dbReference type="Gene3D" id="2.30.30.40">
    <property type="entry name" value="SH3 Domains"/>
    <property type="match status" value="5"/>
</dbReference>
<feature type="compositionally biased region" description="Pro residues" evidence="3">
    <location>
        <begin position="459"/>
        <end position="469"/>
    </location>
</feature>
<dbReference type="AlphaFoldDB" id="A0A8T3CXV2"/>
<feature type="compositionally biased region" description="Low complexity" evidence="3">
    <location>
        <begin position="956"/>
        <end position="967"/>
    </location>
</feature>